<protein>
    <recommendedName>
        <fullName evidence="2">Carnitine dehydratase</fullName>
    </recommendedName>
</protein>
<dbReference type="AlphaFoldDB" id="A0A382IUA5"/>
<dbReference type="InterPro" id="IPR050509">
    <property type="entry name" value="CoA-transferase_III"/>
</dbReference>
<evidence type="ECO:0008006" key="2">
    <source>
        <dbReference type="Google" id="ProtNLM"/>
    </source>
</evidence>
<dbReference type="InterPro" id="IPR003673">
    <property type="entry name" value="CoA-Trfase_fam_III"/>
</dbReference>
<name>A0A382IUA5_9ZZZZ</name>
<dbReference type="InterPro" id="IPR044855">
    <property type="entry name" value="CoA-Trfase_III_dom3_sf"/>
</dbReference>
<dbReference type="GO" id="GO:0003824">
    <property type="term" value="F:catalytic activity"/>
    <property type="evidence" value="ECO:0007669"/>
    <property type="project" value="InterPro"/>
</dbReference>
<dbReference type="EMBL" id="UINC01069098">
    <property type="protein sequence ID" value="SVC02211.1"/>
    <property type="molecule type" value="Genomic_DNA"/>
</dbReference>
<dbReference type="SUPFAM" id="SSF89796">
    <property type="entry name" value="CoA-transferase family III (CaiB/BaiF)"/>
    <property type="match status" value="1"/>
</dbReference>
<dbReference type="InterPro" id="IPR023606">
    <property type="entry name" value="CoA-Trfase_III_dom_1_sf"/>
</dbReference>
<evidence type="ECO:0000313" key="1">
    <source>
        <dbReference type="EMBL" id="SVC02211.1"/>
    </source>
</evidence>
<accession>A0A382IUA5</accession>
<dbReference type="Gene3D" id="3.30.1540.10">
    <property type="entry name" value="formyl-coa transferase, domain 3"/>
    <property type="match status" value="1"/>
</dbReference>
<dbReference type="PANTHER" id="PTHR48228:SF5">
    <property type="entry name" value="ALPHA-METHYLACYL-COA RACEMASE"/>
    <property type="match status" value="1"/>
</dbReference>
<dbReference type="Gene3D" id="3.40.50.10540">
    <property type="entry name" value="Crotonobetainyl-coa:carnitine coa-transferase, domain 1"/>
    <property type="match status" value="1"/>
</dbReference>
<feature type="non-terminal residue" evidence="1">
    <location>
        <position position="296"/>
    </location>
</feature>
<proteinExistence type="predicted"/>
<reference evidence="1" key="1">
    <citation type="submission" date="2018-05" db="EMBL/GenBank/DDBJ databases">
        <authorList>
            <person name="Lanie J.A."/>
            <person name="Ng W.-L."/>
            <person name="Kazmierczak K.M."/>
            <person name="Andrzejewski T.M."/>
            <person name="Davidsen T.M."/>
            <person name="Wayne K.J."/>
            <person name="Tettelin H."/>
            <person name="Glass J.I."/>
            <person name="Rusch D."/>
            <person name="Podicherti R."/>
            <person name="Tsui H.-C.T."/>
            <person name="Winkler M.E."/>
        </authorList>
    </citation>
    <scope>NUCLEOTIDE SEQUENCE</scope>
</reference>
<organism evidence="1">
    <name type="scientific">marine metagenome</name>
    <dbReference type="NCBI Taxonomy" id="408172"/>
    <lineage>
        <taxon>unclassified sequences</taxon>
        <taxon>metagenomes</taxon>
        <taxon>ecological metagenomes</taxon>
    </lineage>
</organism>
<gene>
    <name evidence="1" type="ORF">METZ01_LOCUS255065</name>
</gene>
<dbReference type="PANTHER" id="PTHR48228">
    <property type="entry name" value="SUCCINYL-COA--D-CITRAMALATE COA-TRANSFERASE"/>
    <property type="match status" value="1"/>
</dbReference>
<dbReference type="Pfam" id="PF02515">
    <property type="entry name" value="CoA_transf_3"/>
    <property type="match status" value="1"/>
</dbReference>
<sequence>MAGPLASLKVLDFTTLLPGPFASMILADLGASVLRVEAPGRPDLVREMRQRAGSVSAAHATVNRSKRCISLDLKVPDSLQLVDQLLESHDILLEQFRPGVMQRLGLGYEQLQFKHPKLIYCSLTGYGQTGPYRDRAGHDINYLALSGLSETSRRKDSGPVPFGFQLADIAGGSYHMAMAVLAAVIHRQQTGEGQHIDLSMTDAVFSMHALAGAEWLSGAEEPSAENGMLNGGTLYDYYETLDGRWISVGSLEPVFLKRLCLQMGIPEEQNSHLDDAESQNRLKAKLRRGFKNRNFQ</sequence>